<protein>
    <submittedName>
        <fullName evidence="1">Anhydro-N-acetylmuramic acid kinase</fullName>
        <ecNumber evidence="1">2.7.1.170</ecNumber>
    </submittedName>
</protein>
<dbReference type="PANTHER" id="PTHR30605:SF0">
    <property type="entry name" value="ANHYDRO-N-ACETYLMURAMIC ACID KINASE"/>
    <property type="match status" value="1"/>
</dbReference>
<comment type="caution">
    <text evidence="1">The sequence shown here is derived from an EMBL/GenBank/DDBJ whole genome shotgun (WGS) entry which is preliminary data.</text>
</comment>
<keyword evidence="1" id="KW-0808">Transferase</keyword>
<keyword evidence="2" id="KW-1185">Reference proteome</keyword>
<accession>A0ABS9EGM4</accession>
<dbReference type="GO" id="GO:0016301">
    <property type="term" value="F:kinase activity"/>
    <property type="evidence" value="ECO:0007669"/>
    <property type="project" value="UniProtKB-KW"/>
</dbReference>
<dbReference type="EC" id="2.7.1.170" evidence="1"/>
<dbReference type="NCBIfam" id="NF007144">
    <property type="entry name" value="PRK09585.2-3"/>
    <property type="match status" value="1"/>
</dbReference>
<evidence type="ECO:0000313" key="1">
    <source>
        <dbReference type="EMBL" id="MCF4102038.1"/>
    </source>
</evidence>
<keyword evidence="1" id="KW-0418">Kinase</keyword>
<dbReference type="PANTHER" id="PTHR30605">
    <property type="entry name" value="ANHYDRO-N-ACETYLMURAMIC ACID KINASE"/>
    <property type="match status" value="1"/>
</dbReference>
<dbReference type="EMBL" id="JAKGTH010000009">
    <property type="protein sequence ID" value="MCF4102038.1"/>
    <property type="molecule type" value="Genomic_DNA"/>
</dbReference>
<gene>
    <name evidence="1" type="ORF">L1I30_10200</name>
</gene>
<organism evidence="1 2">
    <name type="scientific">Gillisia lutea</name>
    <dbReference type="NCBI Taxonomy" id="2909668"/>
    <lineage>
        <taxon>Bacteria</taxon>
        <taxon>Pseudomonadati</taxon>
        <taxon>Bacteroidota</taxon>
        <taxon>Flavobacteriia</taxon>
        <taxon>Flavobacteriales</taxon>
        <taxon>Flavobacteriaceae</taxon>
        <taxon>Gillisia</taxon>
    </lineage>
</organism>
<dbReference type="InterPro" id="IPR043129">
    <property type="entry name" value="ATPase_NBD"/>
</dbReference>
<dbReference type="Proteomes" id="UP001179363">
    <property type="component" value="Unassembled WGS sequence"/>
</dbReference>
<evidence type="ECO:0000313" key="2">
    <source>
        <dbReference type="Proteomes" id="UP001179363"/>
    </source>
</evidence>
<dbReference type="RefSeq" id="WP_236134187.1">
    <property type="nucleotide sequence ID" value="NZ_JAKGTH010000009.1"/>
</dbReference>
<reference evidence="1" key="1">
    <citation type="submission" date="2022-01" db="EMBL/GenBank/DDBJ databases">
        <title>Gillisia lutea sp. nov., isolated from marine plastic residues from the Malvarosa beach (Valencia, Spain).</title>
        <authorList>
            <person name="Vidal-Verdu A."/>
            <person name="Molina-Menor E."/>
            <person name="Satari L."/>
            <person name="Pascual J."/>
            <person name="Pereto J."/>
            <person name="Porcar M."/>
        </authorList>
    </citation>
    <scope>NUCLEOTIDE SEQUENCE</scope>
    <source>
        <strain evidence="1">M10.2A</strain>
    </source>
</reference>
<dbReference type="InterPro" id="IPR005338">
    <property type="entry name" value="Anhydro_N_Ac-Mur_kinase"/>
</dbReference>
<proteinExistence type="predicted"/>
<dbReference type="SUPFAM" id="SSF53067">
    <property type="entry name" value="Actin-like ATPase domain"/>
    <property type="match status" value="1"/>
</dbReference>
<sequence>MTKRSFNVIGLMSGTSLDGLDLAYCKIFKEENAWNFKLLKSRSINYTEVFRNTLKASVTLSSVNLLILNNSFGTYLGEQVRDFINEEQLEVDFISSHGHTVFHQPEKGLTYQIGSGQHIATASNLKVISDFRTKDVTLGGQGAPFVPIGDQLFFSDFDFCLNLGGISNISYSEEGKRIAFDISPVNMLLNHLTNKIGKAYDDNGNLARKGTLNSELLKELNELEFYKLPFPKSLGYEWFQEKVIPIIDASSNSIEDLLHTSVHHIAYQIAECVNSTAKDASSKLLATGGGAKNGFFIETLQQYLQTTKLIVPNEELIDFKEAIVFALMGALRETEEINVLSSVTGACRNSCSGVIYLP</sequence>
<dbReference type="Pfam" id="PF03702">
    <property type="entry name" value="AnmK"/>
    <property type="match status" value="1"/>
</dbReference>
<dbReference type="Gene3D" id="3.30.420.40">
    <property type="match status" value="2"/>
</dbReference>
<name>A0ABS9EGM4_9FLAO</name>